<evidence type="ECO:0000313" key="6">
    <source>
        <dbReference type="EMBL" id="QCP14113.1"/>
    </source>
</evidence>
<sequence>MPKQNALPENLLDVASAGRTWNGVAVVITEFIGTGRVLHQLAHDDQSRLGMILDEVGEGRCEPRLRSDAPCPIGYRPRQMHFTPAGMELWGYSDDVRYARDINLCFDTGALGERCGIQERHDLASTPRLRFTDEGLCALIGLLADAVHDPDPSAQLYGDALVTSIAIRLLRGNRPPARGPARLSPLQLRDALGFLETSLPSRVDLATLANLAGLSQSHYHRAFKASTGLAPYKWQLQARIERAKVLLLDTCGSLEDVAEATGFADAVHFGRTFRKLTGATPSAWRRDRLG</sequence>
<keyword evidence="3" id="KW-0804">Transcription</keyword>
<dbReference type="EMBL" id="CP040017">
    <property type="protein sequence ID" value="QCP14113.1"/>
    <property type="molecule type" value="Genomic_DNA"/>
</dbReference>
<dbReference type="InterPro" id="IPR050204">
    <property type="entry name" value="AraC_XylS_family_regulators"/>
</dbReference>
<dbReference type="Gene3D" id="1.10.10.60">
    <property type="entry name" value="Homeodomain-like"/>
    <property type="match status" value="2"/>
</dbReference>
<reference evidence="6 7" key="1">
    <citation type="submission" date="2019-05" db="EMBL/GenBank/DDBJ databases">
        <title>Draft Genome Sequences of Six Type Strains of the Genus Massilia.</title>
        <authorList>
            <person name="Miess H."/>
            <person name="Frediansyhah A."/>
            <person name="Gross H."/>
        </authorList>
    </citation>
    <scope>NUCLEOTIDE SEQUENCE [LARGE SCALE GENOMIC DNA]</scope>
    <source>
        <strain evidence="6 7">DSMZ 26121</strain>
    </source>
</reference>
<evidence type="ECO:0000256" key="2">
    <source>
        <dbReference type="ARBA" id="ARBA00023125"/>
    </source>
</evidence>
<dbReference type="Pfam" id="PF12833">
    <property type="entry name" value="HTH_18"/>
    <property type="match status" value="1"/>
</dbReference>
<name>A0A4P8HVU4_9BURK</name>
<dbReference type="PROSITE" id="PS01124">
    <property type="entry name" value="HTH_ARAC_FAMILY_2"/>
    <property type="match status" value="1"/>
</dbReference>
<evidence type="ECO:0000256" key="3">
    <source>
        <dbReference type="ARBA" id="ARBA00023163"/>
    </source>
</evidence>
<dbReference type="GO" id="GO:0043565">
    <property type="term" value="F:sequence-specific DNA binding"/>
    <property type="evidence" value="ECO:0007669"/>
    <property type="project" value="InterPro"/>
</dbReference>
<evidence type="ECO:0000313" key="5">
    <source>
        <dbReference type="EMBL" id="MBB3224011.1"/>
    </source>
</evidence>
<dbReference type="Proteomes" id="UP000584325">
    <property type="component" value="Unassembled WGS sequence"/>
</dbReference>
<keyword evidence="7" id="KW-1185">Reference proteome</keyword>
<dbReference type="GO" id="GO:0003700">
    <property type="term" value="F:DNA-binding transcription factor activity"/>
    <property type="evidence" value="ECO:0007669"/>
    <property type="project" value="InterPro"/>
</dbReference>
<gene>
    <name evidence="6" type="ORF">FCL38_29635</name>
    <name evidence="5" type="ORF">FHS02_004870</name>
</gene>
<dbReference type="PRINTS" id="PR00032">
    <property type="entry name" value="HTHARAC"/>
</dbReference>
<dbReference type="PANTHER" id="PTHR46796">
    <property type="entry name" value="HTH-TYPE TRANSCRIPTIONAL ACTIVATOR RHAS-RELATED"/>
    <property type="match status" value="1"/>
</dbReference>
<keyword evidence="1" id="KW-0805">Transcription regulation</keyword>
<dbReference type="SMART" id="SM00342">
    <property type="entry name" value="HTH_ARAC"/>
    <property type="match status" value="1"/>
</dbReference>
<feature type="domain" description="HTH araC/xylS-type" evidence="4">
    <location>
        <begin position="189"/>
        <end position="287"/>
    </location>
</feature>
<evidence type="ECO:0000313" key="7">
    <source>
        <dbReference type="Proteomes" id="UP000298763"/>
    </source>
</evidence>
<accession>A0A4P8HVU4</accession>
<dbReference type="PROSITE" id="PS00041">
    <property type="entry name" value="HTH_ARAC_FAMILY_1"/>
    <property type="match status" value="1"/>
</dbReference>
<dbReference type="InterPro" id="IPR020449">
    <property type="entry name" value="Tscrpt_reg_AraC-type_HTH"/>
</dbReference>
<organism evidence="5 8">
    <name type="scientific">Pseudoduganella umbonata</name>
    <dbReference type="NCBI Taxonomy" id="864828"/>
    <lineage>
        <taxon>Bacteria</taxon>
        <taxon>Pseudomonadati</taxon>
        <taxon>Pseudomonadota</taxon>
        <taxon>Betaproteobacteria</taxon>
        <taxon>Burkholderiales</taxon>
        <taxon>Oxalobacteraceae</taxon>
        <taxon>Telluria group</taxon>
        <taxon>Pseudoduganella</taxon>
    </lineage>
</organism>
<keyword evidence="2 5" id="KW-0238">DNA-binding</keyword>
<dbReference type="Proteomes" id="UP000298763">
    <property type="component" value="Chromosome"/>
</dbReference>
<dbReference type="AlphaFoldDB" id="A0A4P8HVU4"/>
<evidence type="ECO:0000313" key="8">
    <source>
        <dbReference type="Proteomes" id="UP000584325"/>
    </source>
</evidence>
<evidence type="ECO:0000259" key="4">
    <source>
        <dbReference type="PROSITE" id="PS01124"/>
    </source>
</evidence>
<dbReference type="PANTHER" id="PTHR46796:SF14">
    <property type="entry name" value="TRANSCRIPTIONAL REGULATORY PROTEIN"/>
    <property type="match status" value="1"/>
</dbReference>
<proteinExistence type="predicted"/>
<dbReference type="SUPFAM" id="SSF46689">
    <property type="entry name" value="Homeodomain-like"/>
    <property type="match status" value="2"/>
</dbReference>
<dbReference type="EMBL" id="JACHXS010000011">
    <property type="protein sequence ID" value="MBB3224011.1"/>
    <property type="molecule type" value="Genomic_DNA"/>
</dbReference>
<protein>
    <submittedName>
        <fullName evidence="5">AraC-like DNA-binding protein</fullName>
    </submittedName>
    <submittedName>
        <fullName evidence="6">Helix-turn-helix transcriptional regulator</fullName>
    </submittedName>
</protein>
<dbReference type="OrthoDB" id="3631840at2"/>
<reference evidence="5 8" key="2">
    <citation type="submission" date="2020-08" db="EMBL/GenBank/DDBJ databases">
        <title>Genomic Encyclopedia of Type Strains, Phase III (KMG-III): the genomes of soil and plant-associated and newly described type strains.</title>
        <authorList>
            <person name="Whitman W."/>
        </authorList>
    </citation>
    <scope>NUCLEOTIDE SEQUENCE [LARGE SCALE GENOMIC DNA]</scope>
    <source>
        <strain evidence="5 8">CECT 7753</strain>
    </source>
</reference>
<dbReference type="InterPro" id="IPR018060">
    <property type="entry name" value="HTH_AraC"/>
</dbReference>
<evidence type="ECO:0000256" key="1">
    <source>
        <dbReference type="ARBA" id="ARBA00023015"/>
    </source>
</evidence>
<dbReference type="InterPro" id="IPR018062">
    <property type="entry name" value="HTH_AraC-typ_CS"/>
</dbReference>
<dbReference type="RefSeq" id="WP_137316886.1">
    <property type="nucleotide sequence ID" value="NZ_CP040017.1"/>
</dbReference>
<dbReference type="InterPro" id="IPR009057">
    <property type="entry name" value="Homeodomain-like_sf"/>
</dbReference>